<dbReference type="EMBL" id="AEIG01000057">
    <property type="protein sequence ID" value="EGG29285.1"/>
    <property type="molecule type" value="Genomic_DNA"/>
</dbReference>
<evidence type="ECO:0000313" key="1">
    <source>
        <dbReference type="EMBL" id="EGG29285.1"/>
    </source>
</evidence>
<dbReference type="eggNOG" id="COG3484">
    <property type="taxonomic scope" value="Bacteria"/>
</dbReference>
<accession>F3L2Z0</accession>
<dbReference type="RefSeq" id="WP_009576154.1">
    <property type="nucleotide sequence ID" value="NZ_AEIG01000057.1"/>
</dbReference>
<dbReference type="GO" id="GO:0005839">
    <property type="term" value="C:proteasome core complex"/>
    <property type="evidence" value="ECO:0007669"/>
    <property type="project" value="InterPro"/>
</dbReference>
<dbReference type="Proteomes" id="UP000005615">
    <property type="component" value="Unassembled WGS sequence"/>
</dbReference>
<keyword evidence="2" id="KW-1185">Reference proteome</keyword>
<dbReference type="InterPro" id="IPR001353">
    <property type="entry name" value="Proteasome_sua/b"/>
</dbReference>
<dbReference type="Gene3D" id="3.60.20.10">
    <property type="entry name" value="Glutamine Phosphoribosylpyrophosphate, subunit 1, domain 1"/>
    <property type="match status" value="1"/>
</dbReference>
<name>F3L2Z0_9GAMM</name>
<evidence type="ECO:0000313" key="2">
    <source>
        <dbReference type="Proteomes" id="UP000005615"/>
    </source>
</evidence>
<comment type="caution">
    <text evidence="1">The sequence shown here is derived from an EMBL/GenBank/DDBJ whole genome shotgun (WGS) entry which is preliminary data.</text>
</comment>
<dbReference type="Pfam" id="PF00227">
    <property type="entry name" value="Proteasome"/>
    <property type="match status" value="1"/>
</dbReference>
<gene>
    <name evidence="1" type="ORF">IMCC3088_1914</name>
</gene>
<organism evidence="1 2">
    <name type="scientific">Aequoribacter fuscus</name>
    <dbReference type="NCBI Taxonomy" id="2518989"/>
    <lineage>
        <taxon>Bacteria</taxon>
        <taxon>Pseudomonadati</taxon>
        <taxon>Pseudomonadota</taxon>
        <taxon>Gammaproteobacteria</taxon>
        <taxon>Cellvibrionales</taxon>
        <taxon>Halieaceae</taxon>
        <taxon>Aequoribacter</taxon>
    </lineage>
</organism>
<proteinExistence type="predicted"/>
<dbReference type="PIRSF" id="PIRSF009120">
    <property type="entry name" value="UCP009120_prtse"/>
    <property type="match status" value="1"/>
</dbReference>
<dbReference type="InterPro" id="IPR016545">
    <property type="entry name" value="UCP009120_prtse"/>
</dbReference>
<reference evidence="1 2" key="1">
    <citation type="journal article" date="2011" name="J. Bacteriol.">
        <title>Genome sequence of strain IMCC3088, a proteorhodopsin-containing marine bacterium belonging to the OM60/NOR5 clade.</title>
        <authorList>
            <person name="Jang Y."/>
            <person name="Oh H.M."/>
            <person name="Kang I."/>
            <person name="Lee K."/>
            <person name="Yang S.J."/>
            <person name="Cho J.C."/>
        </authorList>
    </citation>
    <scope>NUCLEOTIDE SEQUENCE [LARGE SCALE GENOMIC DNA]</scope>
    <source>
        <strain evidence="1 2">IMCC3088</strain>
    </source>
</reference>
<dbReference type="AlphaFoldDB" id="F3L2Z0"/>
<protein>
    <recommendedName>
        <fullName evidence="3">Proteasome-type protease</fullName>
    </recommendedName>
</protein>
<dbReference type="InterPro" id="IPR029055">
    <property type="entry name" value="Ntn_hydrolases_N"/>
</dbReference>
<sequence>MGLSILVGVVSPYYRINFMTYCLAIALQEGLVFCSDSRTNAGADRVSTYSKMHRFEHAGDRQLVLLTAGNLATSQAVVAQMQRDAENGVEGNYTQAAYVSEVADYVGKLCLAEQSKYANGGPNAGFNAEATFILGGQIGNHAPELYLIYPEGNHITVSGEHPFLQIGETKYGKPILDRIIRSETEPHTAMRCALVSVDSTMRSNATVGPPIECGFYRKDSLEPLSSYVKLEENHPYLVRLRKSWDESLINAFSGLPSLAEVFE</sequence>
<evidence type="ECO:0008006" key="3">
    <source>
        <dbReference type="Google" id="ProtNLM"/>
    </source>
</evidence>
<dbReference type="GO" id="GO:0051603">
    <property type="term" value="P:proteolysis involved in protein catabolic process"/>
    <property type="evidence" value="ECO:0007669"/>
    <property type="project" value="InterPro"/>
</dbReference>
<dbReference type="STRING" id="2518989.IMCC3088_1914"/>
<dbReference type="SUPFAM" id="SSF56235">
    <property type="entry name" value="N-terminal nucleophile aminohydrolases (Ntn hydrolases)"/>
    <property type="match status" value="1"/>
</dbReference>